<dbReference type="Proteomes" id="UP000471298">
    <property type="component" value="Unassembled WGS sequence"/>
</dbReference>
<name>A0A6N7F111_9GAMM</name>
<dbReference type="RefSeq" id="WP_152810470.1">
    <property type="nucleotide sequence ID" value="NZ_WHNW01000007.1"/>
</dbReference>
<dbReference type="EMBL" id="WHNW01000007">
    <property type="protein sequence ID" value="MPV86478.1"/>
    <property type="molecule type" value="Genomic_DNA"/>
</dbReference>
<comment type="caution">
    <text evidence="2">The sequence shown here is derived from an EMBL/GenBank/DDBJ whole genome shotgun (WGS) entry which is preliminary data.</text>
</comment>
<keyword evidence="1" id="KW-0812">Transmembrane</keyword>
<reference evidence="2 3" key="1">
    <citation type="submission" date="2019-10" db="EMBL/GenBank/DDBJ databases">
        <title>Cardiobacteriales fam. a chemoheterotrophic member of the order Cardiobacteriales, and proposal of Cardiobacteriales fam. nov.</title>
        <authorList>
            <person name="Wang C."/>
        </authorList>
    </citation>
    <scope>NUCLEOTIDE SEQUENCE [LARGE SCALE GENOMIC DNA]</scope>
    <source>
        <strain evidence="2 3">ML27</strain>
    </source>
</reference>
<dbReference type="InParanoid" id="A0A6N7F111"/>
<feature type="transmembrane region" description="Helical" evidence="1">
    <location>
        <begin position="12"/>
        <end position="33"/>
    </location>
</feature>
<keyword evidence="1" id="KW-0472">Membrane</keyword>
<keyword evidence="3" id="KW-1185">Reference proteome</keyword>
<protein>
    <recommendedName>
        <fullName evidence="4">DUF4340 domain-containing protein</fullName>
    </recommendedName>
</protein>
<gene>
    <name evidence="2" type="ORF">GCU85_07005</name>
</gene>
<sequence>MNLTQVMARRRRLNQSLFVVFFAVMLWVGWLFYAEITTIDGRQQRITQTSQITIVREQNTVTLKKQDGQWQLTSPRVDKASDAVAEALLTKLIAGCEPISNDANNPNNEIAVEFFADITLGDETMPYRIGELNRANEKIYVAQGQQWYFCDQLLAAIALAPAIKFIDKQLYQGELQKIVGTFGAIEALDGIDLSVLDIAPASEAALNAFALANLRFVTDQGEANYTVIAGDNPAHVLLLAKEKSIIYVIAAHPSLQQIIGN</sequence>
<evidence type="ECO:0000313" key="2">
    <source>
        <dbReference type="EMBL" id="MPV86478.1"/>
    </source>
</evidence>
<dbReference type="AlphaFoldDB" id="A0A6N7F111"/>
<proteinExistence type="predicted"/>
<evidence type="ECO:0000256" key="1">
    <source>
        <dbReference type="SAM" id="Phobius"/>
    </source>
</evidence>
<accession>A0A6N7F111</accession>
<organism evidence="2 3">
    <name type="scientific">Ostreibacterium oceani</name>
    <dbReference type="NCBI Taxonomy" id="2654998"/>
    <lineage>
        <taxon>Bacteria</taxon>
        <taxon>Pseudomonadati</taxon>
        <taxon>Pseudomonadota</taxon>
        <taxon>Gammaproteobacteria</taxon>
        <taxon>Cardiobacteriales</taxon>
        <taxon>Ostreibacteriaceae</taxon>
        <taxon>Ostreibacterium</taxon>
    </lineage>
</organism>
<evidence type="ECO:0000313" key="3">
    <source>
        <dbReference type="Proteomes" id="UP000471298"/>
    </source>
</evidence>
<keyword evidence="1" id="KW-1133">Transmembrane helix</keyword>
<evidence type="ECO:0008006" key="4">
    <source>
        <dbReference type="Google" id="ProtNLM"/>
    </source>
</evidence>